<dbReference type="GO" id="GO:0051536">
    <property type="term" value="F:iron-sulfur cluster binding"/>
    <property type="evidence" value="ECO:0007669"/>
    <property type="project" value="UniProtKB-KW"/>
</dbReference>
<dbReference type="PANTHER" id="PTHR43273:SF3">
    <property type="entry name" value="ANAEROBIC SULFATASE-MATURATING ENZYME HOMOLOG ASLB-RELATED"/>
    <property type="match status" value="1"/>
</dbReference>
<evidence type="ECO:0000256" key="1">
    <source>
        <dbReference type="ARBA" id="ARBA00022691"/>
    </source>
</evidence>
<feature type="domain" description="Radical SAM core" evidence="7">
    <location>
        <begin position="1"/>
        <end position="223"/>
    </location>
</feature>
<evidence type="ECO:0000259" key="7">
    <source>
        <dbReference type="PROSITE" id="PS51918"/>
    </source>
</evidence>
<dbReference type="InterPro" id="IPR058240">
    <property type="entry name" value="rSAM_sf"/>
</dbReference>
<feature type="region of interest" description="Disordered" evidence="6">
    <location>
        <begin position="371"/>
        <end position="397"/>
    </location>
</feature>
<dbReference type="InterPro" id="IPR013785">
    <property type="entry name" value="Aldolase_TIM"/>
</dbReference>
<dbReference type="SUPFAM" id="SSF102114">
    <property type="entry name" value="Radical SAM enzymes"/>
    <property type="match status" value="1"/>
</dbReference>
<comment type="similarity">
    <text evidence="5">Belongs to the radical SAM superfamily. Anaerobic sulfatase-maturating enzyme family.</text>
</comment>
<dbReference type="GO" id="GO:0046872">
    <property type="term" value="F:metal ion binding"/>
    <property type="evidence" value="ECO:0007669"/>
    <property type="project" value="UniProtKB-KW"/>
</dbReference>
<evidence type="ECO:0000313" key="8">
    <source>
        <dbReference type="EMBL" id="CAB4190619.1"/>
    </source>
</evidence>
<organism evidence="8">
    <name type="scientific">uncultured Caudovirales phage</name>
    <dbReference type="NCBI Taxonomy" id="2100421"/>
    <lineage>
        <taxon>Viruses</taxon>
        <taxon>Duplodnaviria</taxon>
        <taxon>Heunggongvirae</taxon>
        <taxon>Uroviricota</taxon>
        <taxon>Caudoviricetes</taxon>
        <taxon>Peduoviridae</taxon>
        <taxon>Maltschvirus</taxon>
        <taxon>Maltschvirus maltsch</taxon>
    </lineage>
</organism>
<keyword evidence="1" id="KW-0949">S-adenosyl-L-methionine</keyword>
<dbReference type="InterPro" id="IPR023867">
    <property type="entry name" value="Sulphatase_maturase_rSAM"/>
</dbReference>
<sequence length="418" mass="47171">MQCDYCYEEPLREAGNFSTGYDMELMKRGLEKENWHFSLFGGEPLLMPFADLEEIFRWGLEKFQSNGIQTNGTLITEDHIQLFIKYNVGVGISMDGPDVLNDSRWMGSLEKTRAATEQSMWAVRRLCEVGRAPSMIFTLYQGNATRDRLPRLLNWLQELESLGVKHMRVHLLEIESPTVRSKMALTDNENVAALMELYELQKRSASLRFDLFDDMRKLLMGTDQQGTSCIWNACDSYTTRAVRGIDGLGNNVNCGRTNKEGVDWGKANTEGFERQLALHQTPQSKGGCSGCRFFFACKGQCPGTAIDGDWRNRSEQCQIWFRMFQHLERELIQEGQKPISRSSTLPKVEAAFIASWEKGINMSVSQAVAVSNGSPAPSSHCQDHGDHWDAPDGYAHDDGILTVHGDAGMTQMHQDSDR</sequence>
<keyword evidence="2" id="KW-0479">Metal-binding</keyword>
<dbReference type="Pfam" id="PF04055">
    <property type="entry name" value="Radical_SAM"/>
    <property type="match status" value="1"/>
</dbReference>
<dbReference type="CDD" id="cd01335">
    <property type="entry name" value="Radical_SAM"/>
    <property type="match status" value="1"/>
</dbReference>
<evidence type="ECO:0000256" key="3">
    <source>
        <dbReference type="ARBA" id="ARBA00023004"/>
    </source>
</evidence>
<dbReference type="EMBL" id="LR797148">
    <property type="protein sequence ID" value="CAB4190619.1"/>
    <property type="molecule type" value="Genomic_DNA"/>
</dbReference>
<dbReference type="InterPro" id="IPR007197">
    <property type="entry name" value="rSAM"/>
</dbReference>
<dbReference type="PANTHER" id="PTHR43273">
    <property type="entry name" value="ANAEROBIC SULFATASE-MATURATING ENZYME HOMOLOG ASLB-RELATED"/>
    <property type="match status" value="1"/>
</dbReference>
<proteinExistence type="inferred from homology"/>
<dbReference type="PROSITE" id="PS51918">
    <property type="entry name" value="RADICAL_SAM"/>
    <property type="match status" value="1"/>
</dbReference>
<dbReference type="Gene3D" id="3.20.20.70">
    <property type="entry name" value="Aldolase class I"/>
    <property type="match status" value="1"/>
</dbReference>
<feature type="compositionally biased region" description="Basic and acidic residues" evidence="6">
    <location>
        <begin position="381"/>
        <end position="397"/>
    </location>
</feature>
<accession>A0A6J5R191</accession>
<feature type="compositionally biased region" description="Polar residues" evidence="6">
    <location>
        <begin position="371"/>
        <end position="380"/>
    </location>
</feature>
<evidence type="ECO:0000256" key="2">
    <source>
        <dbReference type="ARBA" id="ARBA00022723"/>
    </source>
</evidence>
<protein>
    <submittedName>
        <fullName evidence="8">AslB Arylsulfatase regulator (Fe-S oxidoreductase)</fullName>
    </submittedName>
</protein>
<reference evidence="8" key="1">
    <citation type="submission" date="2020-05" db="EMBL/GenBank/DDBJ databases">
        <authorList>
            <person name="Chiriac C."/>
            <person name="Salcher M."/>
            <person name="Ghai R."/>
            <person name="Kavagutti S V."/>
        </authorList>
    </citation>
    <scope>NUCLEOTIDE SEQUENCE</scope>
</reference>
<evidence type="ECO:0000256" key="6">
    <source>
        <dbReference type="SAM" id="MobiDB-lite"/>
    </source>
</evidence>
<keyword evidence="3" id="KW-0408">Iron</keyword>
<dbReference type="GO" id="GO:0016491">
    <property type="term" value="F:oxidoreductase activity"/>
    <property type="evidence" value="ECO:0007669"/>
    <property type="project" value="InterPro"/>
</dbReference>
<gene>
    <name evidence="8" type="ORF">UFOVP1196_78</name>
</gene>
<name>A0A6J5R191_9CAUD</name>
<evidence type="ECO:0000256" key="5">
    <source>
        <dbReference type="ARBA" id="ARBA00023601"/>
    </source>
</evidence>
<keyword evidence="4" id="KW-0411">Iron-sulfur</keyword>
<evidence type="ECO:0000256" key="4">
    <source>
        <dbReference type="ARBA" id="ARBA00023014"/>
    </source>
</evidence>